<dbReference type="KEGG" id="otk:C6570_12845"/>
<keyword evidence="4 7" id="KW-0378">Hydrolase</keyword>
<dbReference type="OrthoDB" id="542521at2"/>
<dbReference type="GO" id="GO:0046872">
    <property type="term" value="F:metal ion binding"/>
    <property type="evidence" value="ECO:0007669"/>
    <property type="project" value="UniProtKB-KW"/>
</dbReference>
<dbReference type="PRINTS" id="PR00502">
    <property type="entry name" value="NUDIXFAMILY"/>
</dbReference>
<sequence>MAASSSAAAWSLSDALRDQIRAALSRFAVQAVHAPEGTPRAAVTLTVLDEGLGADVHGIAAPARWSDAAALLLTRRAAHLKRHAGQWALPGGRIEPGESPEQAALRELHEEVGLAPHRVQVLGRLDDYATRSGFVITPIVVWAGAVPALAPDANEVASTHRIPLTELLRPDAPLLDASEHSPHPVLRMPVGTSWIAAPTTALLYQFREVCLRGQATRVAHFDQPQFAWR</sequence>
<keyword evidence="5" id="KW-0460">Magnesium</keyword>
<evidence type="ECO:0000256" key="5">
    <source>
        <dbReference type="ARBA" id="ARBA00022842"/>
    </source>
</evidence>
<name>A0A2S0MJV3_9BURK</name>
<reference evidence="9 10" key="1">
    <citation type="submission" date="2018-03" db="EMBL/GenBank/DDBJ databases">
        <title>Genome sequencing of Ottowia sp.</title>
        <authorList>
            <person name="Kim S.-J."/>
            <person name="Heo J."/>
            <person name="Kwon S.-W."/>
        </authorList>
    </citation>
    <scope>NUCLEOTIDE SEQUENCE [LARGE SCALE GENOMIC DNA]</scope>
    <source>
        <strain evidence="9 10">KADR8-3</strain>
    </source>
</reference>
<dbReference type="Pfam" id="PF00293">
    <property type="entry name" value="NUDIX"/>
    <property type="match status" value="1"/>
</dbReference>
<dbReference type="AlphaFoldDB" id="A0A2S0MJV3"/>
<proteinExistence type="inferred from homology"/>
<comment type="cofactor">
    <cofactor evidence="2">
        <name>Mg(2+)</name>
        <dbReference type="ChEBI" id="CHEBI:18420"/>
    </cofactor>
</comment>
<evidence type="ECO:0000256" key="6">
    <source>
        <dbReference type="ARBA" id="ARBA00023211"/>
    </source>
</evidence>
<keyword evidence="3" id="KW-0479">Metal-binding</keyword>
<dbReference type="InterPro" id="IPR020476">
    <property type="entry name" value="Nudix_hydrolase"/>
</dbReference>
<feature type="domain" description="Nudix hydrolase" evidence="8">
    <location>
        <begin position="38"/>
        <end position="190"/>
    </location>
</feature>
<dbReference type="InterPro" id="IPR020084">
    <property type="entry name" value="NUDIX_hydrolase_CS"/>
</dbReference>
<protein>
    <submittedName>
        <fullName evidence="9">CoA pyrophosphatase</fullName>
    </submittedName>
</protein>
<dbReference type="PROSITE" id="PS00893">
    <property type="entry name" value="NUDIX_BOX"/>
    <property type="match status" value="1"/>
</dbReference>
<dbReference type="Gene3D" id="3.90.79.10">
    <property type="entry name" value="Nucleoside Triphosphate Pyrophosphohydrolase"/>
    <property type="match status" value="1"/>
</dbReference>
<dbReference type="PROSITE" id="PS51462">
    <property type="entry name" value="NUDIX"/>
    <property type="match status" value="1"/>
</dbReference>
<gene>
    <name evidence="9" type="ORF">C6570_12845</name>
</gene>
<evidence type="ECO:0000313" key="10">
    <source>
        <dbReference type="Proteomes" id="UP000239709"/>
    </source>
</evidence>
<dbReference type="PANTHER" id="PTHR12992">
    <property type="entry name" value="NUDIX HYDROLASE"/>
    <property type="match status" value="1"/>
</dbReference>
<dbReference type="Proteomes" id="UP000239709">
    <property type="component" value="Chromosome"/>
</dbReference>
<keyword evidence="10" id="KW-1185">Reference proteome</keyword>
<evidence type="ECO:0000256" key="1">
    <source>
        <dbReference type="ARBA" id="ARBA00001936"/>
    </source>
</evidence>
<dbReference type="PANTHER" id="PTHR12992:SF11">
    <property type="entry name" value="MITOCHONDRIAL COENZYME A DIPHOSPHATASE NUDT8"/>
    <property type="match status" value="1"/>
</dbReference>
<dbReference type="EMBL" id="CP027666">
    <property type="protein sequence ID" value="AVO36142.1"/>
    <property type="molecule type" value="Genomic_DNA"/>
</dbReference>
<evidence type="ECO:0000256" key="3">
    <source>
        <dbReference type="ARBA" id="ARBA00022723"/>
    </source>
</evidence>
<organism evidence="9 10">
    <name type="scientific">Ottowia oryzae</name>
    <dbReference type="NCBI Taxonomy" id="2109914"/>
    <lineage>
        <taxon>Bacteria</taxon>
        <taxon>Pseudomonadati</taxon>
        <taxon>Pseudomonadota</taxon>
        <taxon>Betaproteobacteria</taxon>
        <taxon>Burkholderiales</taxon>
        <taxon>Comamonadaceae</taxon>
        <taxon>Ottowia</taxon>
    </lineage>
</organism>
<dbReference type="CDD" id="cd03426">
    <property type="entry name" value="NUDIX_CoAse_Nudt7"/>
    <property type="match status" value="1"/>
</dbReference>
<evidence type="ECO:0000256" key="4">
    <source>
        <dbReference type="ARBA" id="ARBA00022801"/>
    </source>
</evidence>
<comment type="cofactor">
    <cofactor evidence="1">
        <name>Mn(2+)</name>
        <dbReference type="ChEBI" id="CHEBI:29035"/>
    </cofactor>
</comment>
<dbReference type="SUPFAM" id="SSF55811">
    <property type="entry name" value="Nudix"/>
    <property type="match status" value="1"/>
</dbReference>
<keyword evidence="6" id="KW-0464">Manganese</keyword>
<dbReference type="InterPro" id="IPR045121">
    <property type="entry name" value="CoAse"/>
</dbReference>
<dbReference type="InterPro" id="IPR015797">
    <property type="entry name" value="NUDIX_hydrolase-like_dom_sf"/>
</dbReference>
<evidence type="ECO:0000313" key="9">
    <source>
        <dbReference type="EMBL" id="AVO36142.1"/>
    </source>
</evidence>
<evidence type="ECO:0000256" key="2">
    <source>
        <dbReference type="ARBA" id="ARBA00001946"/>
    </source>
</evidence>
<dbReference type="GO" id="GO:0010945">
    <property type="term" value="F:coenzyme A diphosphatase activity"/>
    <property type="evidence" value="ECO:0007669"/>
    <property type="project" value="InterPro"/>
</dbReference>
<evidence type="ECO:0000256" key="7">
    <source>
        <dbReference type="RuleBase" id="RU003476"/>
    </source>
</evidence>
<evidence type="ECO:0000259" key="8">
    <source>
        <dbReference type="PROSITE" id="PS51462"/>
    </source>
</evidence>
<accession>A0A2S0MJV3</accession>
<dbReference type="InterPro" id="IPR000086">
    <property type="entry name" value="NUDIX_hydrolase_dom"/>
</dbReference>
<comment type="similarity">
    <text evidence="7">Belongs to the Nudix hydrolase family.</text>
</comment>